<comment type="similarity">
    <text evidence="1">Belongs to the aldehyde dehydrogenase family.</text>
</comment>
<sequence length="474" mass="51295">MLYINGEWTEGINKEKMEVINPATGELVQETARASEEDTEQAIEAASAAFPAWKKTPAKERGAYILKAANIMRERLDEIAETLTKEMGKPLNEAKGEVNQSIEYFEWFAEEGKRLYGEIIPASVNSKRLMVVKDPVGVVAAITPWNFPAAMIARKVAPALAAGCPIIVKPASATPLSAMKIVDAFHEAGLPKGVLNLVIGSASKTAGPMMKSPEVRKVTFTGSTEVGKVLIEQSAATVKKMSMELGGHAPFIVFEDADLDKAAEAVVGSKFRNAGQTCICTNRVYVQESVKDAFIEKFAAKVSDLKIGNGLEEGVEIGPLIEPSALDKVEEHIQDAVQKGGKIETGGNRVAGQKSDQFFEPTVISNANDEMLITTEETFGPVAPVYTFKTEEEAIKRANHKEYGLAAYCFTNDLSRSHRIMDDLEYGIVGINDPIPTTVQAPFGGVKESGMGREGGRQGIEEFVEDKYVSIGNI</sequence>
<dbReference type="GO" id="GO:0009450">
    <property type="term" value="P:gamma-aminobutyric acid catabolic process"/>
    <property type="evidence" value="ECO:0007669"/>
    <property type="project" value="TreeGrafter"/>
</dbReference>
<evidence type="ECO:0000259" key="3">
    <source>
        <dbReference type="Pfam" id="PF00171"/>
    </source>
</evidence>
<accession>A0A1I2B322</accession>
<evidence type="ECO:0000313" key="5">
    <source>
        <dbReference type="Proteomes" id="UP000199516"/>
    </source>
</evidence>
<gene>
    <name evidence="4" type="ORF">SAMN05192532_10256</name>
</gene>
<dbReference type="InterPro" id="IPR016160">
    <property type="entry name" value="Ald_DH_CS_CYS"/>
</dbReference>
<dbReference type="Proteomes" id="UP000199516">
    <property type="component" value="Unassembled WGS sequence"/>
</dbReference>
<dbReference type="PANTHER" id="PTHR43353">
    <property type="entry name" value="SUCCINATE-SEMIALDEHYDE DEHYDROGENASE, MITOCHONDRIAL"/>
    <property type="match status" value="1"/>
</dbReference>
<dbReference type="Pfam" id="PF00171">
    <property type="entry name" value="Aldedh"/>
    <property type="match status" value="1"/>
</dbReference>
<dbReference type="STRING" id="930128.SAMN05192532_10256"/>
<evidence type="ECO:0000313" key="4">
    <source>
        <dbReference type="EMBL" id="SFE50565.1"/>
    </source>
</evidence>
<evidence type="ECO:0000256" key="1">
    <source>
        <dbReference type="ARBA" id="ARBA00009986"/>
    </source>
</evidence>
<dbReference type="Gene3D" id="3.40.309.10">
    <property type="entry name" value="Aldehyde Dehydrogenase, Chain A, domain 2"/>
    <property type="match status" value="1"/>
</dbReference>
<dbReference type="InterPro" id="IPR016161">
    <property type="entry name" value="Ald_DH/histidinol_DH"/>
</dbReference>
<organism evidence="4 5">
    <name type="scientific">Alteribacillus iranensis</name>
    <dbReference type="NCBI Taxonomy" id="930128"/>
    <lineage>
        <taxon>Bacteria</taxon>
        <taxon>Bacillati</taxon>
        <taxon>Bacillota</taxon>
        <taxon>Bacilli</taxon>
        <taxon>Bacillales</taxon>
        <taxon>Bacillaceae</taxon>
        <taxon>Alteribacillus</taxon>
    </lineage>
</organism>
<reference evidence="4 5" key="1">
    <citation type="submission" date="2016-10" db="EMBL/GenBank/DDBJ databases">
        <authorList>
            <person name="de Groot N.N."/>
        </authorList>
    </citation>
    <scope>NUCLEOTIDE SEQUENCE [LARGE SCALE GENOMIC DNA]</scope>
    <source>
        <strain evidence="4 5">DSM 23995</strain>
    </source>
</reference>
<evidence type="ECO:0000256" key="2">
    <source>
        <dbReference type="ARBA" id="ARBA00023002"/>
    </source>
</evidence>
<dbReference type="InterPro" id="IPR016163">
    <property type="entry name" value="Ald_DH_C"/>
</dbReference>
<dbReference type="OrthoDB" id="9762913at2"/>
<dbReference type="PROSITE" id="PS00070">
    <property type="entry name" value="ALDEHYDE_DEHYDR_CYS"/>
    <property type="match status" value="1"/>
</dbReference>
<dbReference type="EMBL" id="FONT01000002">
    <property type="protein sequence ID" value="SFE50565.1"/>
    <property type="molecule type" value="Genomic_DNA"/>
</dbReference>
<feature type="domain" description="Aldehyde dehydrogenase" evidence="3">
    <location>
        <begin position="8"/>
        <end position="469"/>
    </location>
</feature>
<keyword evidence="5" id="KW-1185">Reference proteome</keyword>
<dbReference type="InterPro" id="IPR016162">
    <property type="entry name" value="Ald_DH_N"/>
</dbReference>
<dbReference type="SUPFAM" id="SSF53720">
    <property type="entry name" value="ALDH-like"/>
    <property type="match status" value="1"/>
</dbReference>
<proteinExistence type="inferred from homology"/>
<dbReference type="RefSeq" id="WP_091658083.1">
    <property type="nucleotide sequence ID" value="NZ_FONT01000002.1"/>
</dbReference>
<dbReference type="InterPro" id="IPR050740">
    <property type="entry name" value="Aldehyde_DH_Superfamily"/>
</dbReference>
<dbReference type="Gene3D" id="3.40.605.10">
    <property type="entry name" value="Aldehyde Dehydrogenase, Chain A, domain 1"/>
    <property type="match status" value="1"/>
</dbReference>
<keyword evidence="2" id="KW-0560">Oxidoreductase</keyword>
<dbReference type="AlphaFoldDB" id="A0A1I2B322"/>
<dbReference type="GO" id="GO:0004777">
    <property type="term" value="F:succinate-semialdehyde dehydrogenase (NAD+) activity"/>
    <property type="evidence" value="ECO:0007669"/>
    <property type="project" value="TreeGrafter"/>
</dbReference>
<dbReference type="InterPro" id="IPR015590">
    <property type="entry name" value="Aldehyde_DH_dom"/>
</dbReference>
<dbReference type="PANTHER" id="PTHR43353:SF5">
    <property type="entry name" value="SUCCINATE-SEMIALDEHYDE DEHYDROGENASE, MITOCHONDRIAL"/>
    <property type="match status" value="1"/>
</dbReference>
<dbReference type="FunFam" id="3.40.309.10:FF:000004">
    <property type="entry name" value="Succinate-semialdehyde dehydrogenase I"/>
    <property type="match status" value="1"/>
</dbReference>
<dbReference type="FunFam" id="3.40.605.10:FF:000005">
    <property type="entry name" value="Succinate-semialdehyde dehydrogenase I"/>
    <property type="match status" value="1"/>
</dbReference>
<protein>
    <submittedName>
        <fullName evidence="4">Succinate semialdehyde dehydrogenase</fullName>
    </submittedName>
</protein>
<name>A0A1I2B322_9BACI</name>
<dbReference type="CDD" id="cd07103">
    <property type="entry name" value="ALDH_F5_SSADH_GabD"/>
    <property type="match status" value="1"/>
</dbReference>